<evidence type="ECO:0000313" key="1">
    <source>
        <dbReference type="EMBL" id="DAD80421.1"/>
    </source>
</evidence>
<dbReference type="EMBL" id="BK014884">
    <property type="protein sequence ID" value="DAD80421.1"/>
    <property type="molecule type" value="Genomic_DNA"/>
</dbReference>
<protein>
    <submittedName>
        <fullName evidence="1">Baseplate wedge subunit</fullName>
    </submittedName>
</protein>
<organism evidence="1">
    <name type="scientific">Siphoviridae sp. ctYh54</name>
    <dbReference type="NCBI Taxonomy" id="2826379"/>
    <lineage>
        <taxon>Viruses</taxon>
        <taxon>Duplodnaviria</taxon>
        <taxon>Heunggongvirae</taxon>
        <taxon>Uroviricota</taxon>
        <taxon>Caudoviricetes</taxon>
    </lineage>
</organism>
<sequence length="120" mass="13946">MFYISDLESKDRYGLQKLLEYNDPGDFNTLSSVFLTELKDLPLQSYITSKDERPDLLAYKIYGDTQFAWVLMIYNKCFDFTDGTFSAGNQVKYPALEDLEKIIFTLKARKRAEQSELGEL</sequence>
<dbReference type="InterPro" id="IPR022607">
    <property type="entry name" value="Phage_T4_Gp53_baseplate_wedge"/>
</dbReference>
<name>A0A8S5MDM0_9CAUD</name>
<dbReference type="Pfam" id="PF11246">
    <property type="entry name" value="Phage_gp53"/>
    <property type="match status" value="1"/>
</dbReference>
<proteinExistence type="predicted"/>
<reference evidence="1" key="1">
    <citation type="journal article" date="2021" name="Proc. Natl. Acad. Sci. U.S.A.">
        <title>A Catalog of Tens of Thousands of Viruses from Human Metagenomes Reveals Hidden Associations with Chronic Diseases.</title>
        <authorList>
            <person name="Tisza M.J."/>
            <person name="Buck C.B."/>
        </authorList>
    </citation>
    <scope>NUCLEOTIDE SEQUENCE</scope>
    <source>
        <strain evidence="1">CtYh54</strain>
    </source>
</reference>
<accession>A0A8S5MDM0</accession>